<dbReference type="GO" id="GO:1990063">
    <property type="term" value="C:Bam protein complex"/>
    <property type="evidence" value="ECO:0007669"/>
    <property type="project" value="TreeGrafter"/>
</dbReference>
<dbReference type="EMBL" id="AVCH01000193">
    <property type="protein sequence ID" value="KFN43267.1"/>
    <property type="molecule type" value="Genomic_DNA"/>
</dbReference>
<protein>
    <recommendedName>
        <fullName evidence="6">Outer membrane protein assembly factor BamD</fullName>
    </recommendedName>
</protein>
<keyword evidence="9" id="KW-1185">Reference proteome</keyword>
<comment type="subcellular location">
    <subcellularLocation>
        <location evidence="6">Cell outer membrane</location>
        <topology evidence="6">Lipid-anchor</topology>
    </subcellularLocation>
</comment>
<name>A0A091AVH5_9GAMM</name>
<keyword evidence="5 6" id="KW-0449">Lipoprotein</keyword>
<dbReference type="PROSITE" id="PS51257">
    <property type="entry name" value="PROKAR_LIPOPROTEIN"/>
    <property type="match status" value="1"/>
</dbReference>
<dbReference type="InterPro" id="IPR017689">
    <property type="entry name" value="BamD"/>
</dbReference>
<dbReference type="PANTHER" id="PTHR37423">
    <property type="entry name" value="SOLUBLE LYTIC MUREIN TRANSGLYCOSYLASE-RELATED"/>
    <property type="match status" value="1"/>
</dbReference>
<accession>A0A091AVH5</accession>
<dbReference type="InterPro" id="IPR011990">
    <property type="entry name" value="TPR-like_helical_dom_sf"/>
</dbReference>
<evidence type="ECO:0000259" key="7">
    <source>
        <dbReference type="Pfam" id="PF13525"/>
    </source>
</evidence>
<comment type="function">
    <text evidence="6">Part of the outer membrane protein assembly complex, which is involved in assembly and insertion of beta-barrel proteins into the outer membrane.</text>
</comment>
<dbReference type="Proteomes" id="UP000029392">
    <property type="component" value="Unassembled WGS sequence"/>
</dbReference>
<dbReference type="GO" id="GO:0043165">
    <property type="term" value="P:Gram-negative-bacterium-type cell outer membrane assembly"/>
    <property type="evidence" value="ECO:0007669"/>
    <property type="project" value="UniProtKB-UniRule"/>
</dbReference>
<dbReference type="STRING" id="1384054.N790_02555"/>
<organism evidence="8 9">
    <name type="scientific">Arenimonas malthae CC-JY-1</name>
    <dbReference type="NCBI Taxonomy" id="1384054"/>
    <lineage>
        <taxon>Bacteria</taxon>
        <taxon>Pseudomonadati</taxon>
        <taxon>Pseudomonadota</taxon>
        <taxon>Gammaproteobacteria</taxon>
        <taxon>Lysobacterales</taxon>
        <taxon>Lysobacteraceae</taxon>
        <taxon>Arenimonas</taxon>
    </lineage>
</organism>
<evidence type="ECO:0000256" key="4">
    <source>
        <dbReference type="ARBA" id="ARBA00023237"/>
    </source>
</evidence>
<reference evidence="8 9" key="1">
    <citation type="submission" date="2013-09" db="EMBL/GenBank/DDBJ databases">
        <title>Genome sequencing of Arenimonas malthae.</title>
        <authorList>
            <person name="Chen F."/>
            <person name="Wang G."/>
        </authorList>
    </citation>
    <scope>NUCLEOTIDE SEQUENCE [LARGE SCALE GENOMIC DNA]</scope>
    <source>
        <strain evidence="8 9">CC-JY-1</strain>
    </source>
</reference>
<keyword evidence="3 6" id="KW-0564">Palmitate</keyword>
<dbReference type="HAMAP" id="MF_00922">
    <property type="entry name" value="OM_assembly_BamD"/>
    <property type="match status" value="1"/>
</dbReference>
<dbReference type="Gene3D" id="1.25.40.10">
    <property type="entry name" value="Tetratricopeptide repeat domain"/>
    <property type="match status" value="1"/>
</dbReference>
<feature type="domain" description="Outer membrane lipoprotein BamD-like" evidence="7">
    <location>
        <begin position="43"/>
        <end position="245"/>
    </location>
</feature>
<dbReference type="GO" id="GO:0051205">
    <property type="term" value="P:protein insertion into membrane"/>
    <property type="evidence" value="ECO:0007669"/>
    <property type="project" value="UniProtKB-UniRule"/>
</dbReference>
<dbReference type="PANTHER" id="PTHR37423:SF1">
    <property type="entry name" value="OUTER MEMBRANE PROTEIN ASSEMBLY FACTOR BAMD"/>
    <property type="match status" value="1"/>
</dbReference>
<dbReference type="SUPFAM" id="SSF48452">
    <property type="entry name" value="TPR-like"/>
    <property type="match status" value="1"/>
</dbReference>
<evidence type="ECO:0000256" key="3">
    <source>
        <dbReference type="ARBA" id="ARBA00023139"/>
    </source>
</evidence>
<dbReference type="AlphaFoldDB" id="A0A091AVH5"/>
<comment type="similarity">
    <text evidence="6">Belongs to the BamD family.</text>
</comment>
<evidence type="ECO:0000256" key="5">
    <source>
        <dbReference type="ARBA" id="ARBA00023288"/>
    </source>
</evidence>
<evidence type="ECO:0000313" key="9">
    <source>
        <dbReference type="Proteomes" id="UP000029392"/>
    </source>
</evidence>
<evidence type="ECO:0000313" key="8">
    <source>
        <dbReference type="EMBL" id="KFN43267.1"/>
    </source>
</evidence>
<keyword evidence="4 6" id="KW-0998">Cell outer membrane</keyword>
<keyword evidence="1 6" id="KW-0732">Signal</keyword>
<dbReference type="NCBIfam" id="TIGR03302">
    <property type="entry name" value="OM_YfiO"/>
    <property type="match status" value="1"/>
</dbReference>
<gene>
    <name evidence="6" type="primary">bamD</name>
    <name evidence="8" type="ORF">N790_02555</name>
</gene>
<dbReference type="RefSeq" id="WP_052385933.1">
    <property type="nucleotide sequence ID" value="NZ_AVCH01000193.1"/>
</dbReference>
<proteinExistence type="inferred from homology"/>
<evidence type="ECO:0000256" key="1">
    <source>
        <dbReference type="ARBA" id="ARBA00022729"/>
    </source>
</evidence>
<dbReference type="PATRIC" id="fig|1384054.3.peg.2356"/>
<evidence type="ECO:0000256" key="2">
    <source>
        <dbReference type="ARBA" id="ARBA00023136"/>
    </source>
</evidence>
<dbReference type="OrthoDB" id="9779191at2"/>
<dbReference type="InterPro" id="IPR039565">
    <property type="entry name" value="BamD-like"/>
</dbReference>
<comment type="caution">
    <text evidence="8">The sequence shown here is derived from an EMBL/GenBank/DDBJ whole genome shotgun (WGS) entry which is preliminary data.</text>
</comment>
<sequence length="279" mass="31791">MTRPTGLLRLFALLVLVASLAGCKTMGRLFDKDAEKPTETLPVEAMYAEGKSALQAGNFNRSALYYQRLVARFPYGAYSEQAQLELAYVQYRQAKTEEATSSINRFIRTYPTHRHIDYAYYLKALVNFDHNKATLLRIARQDMSSRDLGATTQSLNDFAEVVRRYPNSRYAPDARQRMIYLRNQLARHEINVGLYYLQRDAFVAAANRGKYILQTYPQSEYEGDALALMAASYTALGQDDLAADARKVLEQNYADHPYLEGDWPRGRGFFGKLNPFSGK</sequence>
<dbReference type="Pfam" id="PF13525">
    <property type="entry name" value="YfiO"/>
    <property type="match status" value="1"/>
</dbReference>
<evidence type="ECO:0000256" key="6">
    <source>
        <dbReference type="HAMAP-Rule" id="MF_00922"/>
    </source>
</evidence>
<dbReference type="eggNOG" id="COG4105">
    <property type="taxonomic scope" value="Bacteria"/>
</dbReference>
<dbReference type="CDD" id="cd15830">
    <property type="entry name" value="BamD"/>
    <property type="match status" value="1"/>
</dbReference>
<keyword evidence="2 6" id="KW-0472">Membrane</keyword>
<comment type="subunit">
    <text evidence="6">Part of the Bam complex.</text>
</comment>